<evidence type="ECO:0000256" key="1">
    <source>
        <dbReference type="SAM" id="MobiDB-lite"/>
    </source>
</evidence>
<dbReference type="Proteomes" id="UP001152130">
    <property type="component" value="Unassembled WGS sequence"/>
</dbReference>
<feature type="compositionally biased region" description="Polar residues" evidence="1">
    <location>
        <begin position="28"/>
        <end position="49"/>
    </location>
</feature>
<evidence type="ECO:0000313" key="3">
    <source>
        <dbReference type="Proteomes" id="UP001152130"/>
    </source>
</evidence>
<feature type="compositionally biased region" description="Polar residues" evidence="1">
    <location>
        <begin position="135"/>
        <end position="154"/>
    </location>
</feature>
<accession>A0A9W8PDQ1</accession>
<name>A0A9W8PDQ1_9HYPO</name>
<evidence type="ECO:0000313" key="2">
    <source>
        <dbReference type="EMBL" id="KAJ4002808.1"/>
    </source>
</evidence>
<dbReference type="AlphaFoldDB" id="A0A9W8PDQ1"/>
<proteinExistence type="predicted"/>
<sequence>MSSIVPSHSEILLVPTSTTEEIYQSETATSLLSTHSSILETSTDSTRLPNTAKSSATETGTTTATSETTTVSISDTVTSAETGTTAAAPSDESTAITTTAISETTAWFISETIATTESEGTTLATTETTDEPTTASMSQTTTEEIPASTTESTLPPVSTFELVARSESVGDVVMHTNGRQVLVSTGPFSSSWSSSITYDEGTGYLVVNGVPLCIMYDHQAAWHLWGAVQMALVGSIVI</sequence>
<dbReference type="EMBL" id="JAPDHF010000030">
    <property type="protein sequence ID" value="KAJ4002808.1"/>
    <property type="molecule type" value="Genomic_DNA"/>
</dbReference>
<feature type="compositionally biased region" description="Low complexity" evidence="1">
    <location>
        <begin position="119"/>
        <end position="134"/>
    </location>
</feature>
<organism evidence="2 3">
    <name type="scientific">Fusarium irregulare</name>
    <dbReference type="NCBI Taxonomy" id="2494466"/>
    <lineage>
        <taxon>Eukaryota</taxon>
        <taxon>Fungi</taxon>
        <taxon>Dikarya</taxon>
        <taxon>Ascomycota</taxon>
        <taxon>Pezizomycotina</taxon>
        <taxon>Sordariomycetes</taxon>
        <taxon>Hypocreomycetidae</taxon>
        <taxon>Hypocreales</taxon>
        <taxon>Nectriaceae</taxon>
        <taxon>Fusarium</taxon>
        <taxon>Fusarium incarnatum-equiseti species complex</taxon>
    </lineage>
</organism>
<gene>
    <name evidence="2" type="ORF">NW766_012742</name>
</gene>
<keyword evidence="3" id="KW-1185">Reference proteome</keyword>
<reference evidence="2" key="1">
    <citation type="submission" date="2022-10" db="EMBL/GenBank/DDBJ databases">
        <title>Fusarium specimens isolated from Avocado Roots.</title>
        <authorList>
            <person name="Stajich J."/>
            <person name="Roper C."/>
            <person name="Heimlech-Rivalta G."/>
        </authorList>
    </citation>
    <scope>NUCLEOTIDE SEQUENCE</scope>
    <source>
        <strain evidence="2">CF00143</strain>
    </source>
</reference>
<comment type="caution">
    <text evidence="2">The sequence shown here is derived from an EMBL/GenBank/DDBJ whole genome shotgun (WGS) entry which is preliminary data.</text>
</comment>
<feature type="region of interest" description="Disordered" evidence="1">
    <location>
        <begin position="28"/>
        <end position="72"/>
    </location>
</feature>
<protein>
    <submittedName>
        <fullName evidence="2">Uncharacterized protein</fullName>
    </submittedName>
</protein>
<feature type="region of interest" description="Disordered" evidence="1">
    <location>
        <begin position="119"/>
        <end position="154"/>
    </location>
</feature>
<feature type="compositionally biased region" description="Low complexity" evidence="1">
    <location>
        <begin position="51"/>
        <end position="72"/>
    </location>
</feature>